<evidence type="ECO:0000256" key="2">
    <source>
        <dbReference type="SAM" id="Phobius"/>
    </source>
</evidence>
<evidence type="ECO:0000313" key="3">
    <source>
        <dbReference type="EMBL" id="MBN9644503.1"/>
    </source>
</evidence>
<reference evidence="3" key="1">
    <citation type="submission" date="2021-03" db="EMBL/GenBank/DDBJ databases">
        <authorList>
            <person name="Sun Q."/>
        </authorList>
    </citation>
    <scope>NUCLEOTIDE SEQUENCE</scope>
    <source>
        <strain evidence="3">CCM 8862</strain>
    </source>
</reference>
<keyword evidence="2" id="KW-0812">Transmembrane</keyword>
<dbReference type="AlphaFoldDB" id="A0A939E0M2"/>
<dbReference type="EMBL" id="JAFLEQ010000014">
    <property type="protein sequence ID" value="MBN9644503.1"/>
    <property type="molecule type" value="Genomic_DNA"/>
</dbReference>
<accession>A0A939E0M2</accession>
<name>A0A939E0M2_9CORY</name>
<keyword evidence="2" id="KW-0472">Membrane</keyword>
<sequence length="89" mass="9745">MSETTTAPADTGNQETDKPKEPFLKIISGNPDDTQVAALTVLFAGMASAAAAAAEKEQRDRNMWGSHRERLARRVLSFAPGSFRNVEFY</sequence>
<feature type="compositionally biased region" description="Polar residues" evidence="1">
    <location>
        <begin position="1"/>
        <end position="14"/>
    </location>
</feature>
<protein>
    <submittedName>
        <fullName evidence="3">Acyl-CoA carboxylase subunit epsilon</fullName>
    </submittedName>
</protein>
<dbReference type="Proteomes" id="UP000664332">
    <property type="component" value="Unassembled WGS sequence"/>
</dbReference>
<gene>
    <name evidence="3" type="ORF">JZY06_07750</name>
</gene>
<evidence type="ECO:0000256" key="1">
    <source>
        <dbReference type="SAM" id="MobiDB-lite"/>
    </source>
</evidence>
<organism evidence="3 4">
    <name type="scientific">Corynebacterium mendelii</name>
    <dbReference type="NCBI Taxonomy" id="2765362"/>
    <lineage>
        <taxon>Bacteria</taxon>
        <taxon>Bacillati</taxon>
        <taxon>Actinomycetota</taxon>
        <taxon>Actinomycetes</taxon>
        <taxon>Mycobacteriales</taxon>
        <taxon>Corynebacteriaceae</taxon>
        <taxon>Corynebacterium</taxon>
    </lineage>
</organism>
<dbReference type="GO" id="GO:0003989">
    <property type="term" value="F:acetyl-CoA carboxylase activity"/>
    <property type="evidence" value="ECO:0007669"/>
    <property type="project" value="InterPro"/>
</dbReference>
<proteinExistence type="predicted"/>
<keyword evidence="4" id="KW-1185">Reference proteome</keyword>
<feature type="region of interest" description="Disordered" evidence="1">
    <location>
        <begin position="1"/>
        <end position="22"/>
    </location>
</feature>
<keyword evidence="2" id="KW-1133">Transmembrane helix</keyword>
<comment type="caution">
    <text evidence="3">The sequence shown here is derived from an EMBL/GenBank/DDBJ whole genome shotgun (WGS) entry which is preliminary data.</text>
</comment>
<dbReference type="Pfam" id="PF13822">
    <property type="entry name" value="ACC_epsilon"/>
    <property type="match status" value="1"/>
</dbReference>
<dbReference type="InterPro" id="IPR032716">
    <property type="entry name" value="ACC_epsilon"/>
</dbReference>
<dbReference type="GO" id="GO:0004658">
    <property type="term" value="F:propionyl-CoA carboxylase activity"/>
    <property type="evidence" value="ECO:0007669"/>
    <property type="project" value="InterPro"/>
</dbReference>
<feature type="transmembrane region" description="Helical" evidence="2">
    <location>
        <begin position="36"/>
        <end position="54"/>
    </location>
</feature>
<dbReference type="RefSeq" id="WP_207278989.1">
    <property type="nucleotide sequence ID" value="NZ_JAFLEQ010000014.1"/>
</dbReference>
<evidence type="ECO:0000313" key="4">
    <source>
        <dbReference type="Proteomes" id="UP000664332"/>
    </source>
</evidence>